<reference evidence="6" key="1">
    <citation type="submission" date="2015-03" db="EMBL/GenBank/DDBJ databases">
        <authorList>
            <person name="Nijsse Bart"/>
        </authorList>
    </citation>
    <scope>NUCLEOTIDE SEQUENCE [LARGE SCALE GENOMIC DNA]</scope>
</reference>
<dbReference type="PROSITE" id="PS51898">
    <property type="entry name" value="TYR_RECOMBINASE"/>
    <property type="match status" value="1"/>
</dbReference>
<dbReference type="InterPro" id="IPR002104">
    <property type="entry name" value="Integrase_catalytic"/>
</dbReference>
<sequence length="307" mass="35940">MKRPSLVFQTKEVLSPLFNKGFGVSKHSNMKNMQGDNLIYSRNSYKSILQKCCTFVGYCKEYFEVRQLSEIKPEYFIQFIKSGNEGAGYNKQTANAYKSAVTKLQDGYNAKFEAECAWVDEIKEIELPSVKSKLQMPREIHDEIISRAYESKYETGLAFDIARSLGLRVSEITNLRMNDFWFDKHGKLTTIYIHGSKGGRHRKIQSVHLTNQQVKNALKVYEHFKNIRGNYDRMFANKSGSYQRAFERIRDSISEDYKYCGFHSMRKEFAKDFYNREEGKGRNIREVKRALTQLLGHNRLEILKNYL</sequence>
<dbReference type="GO" id="GO:0006310">
    <property type="term" value="P:DNA recombination"/>
    <property type="evidence" value="ECO:0007669"/>
    <property type="project" value="UniProtKB-KW"/>
</dbReference>
<accession>A0A0U1L0T3</accession>
<dbReference type="InterPro" id="IPR013762">
    <property type="entry name" value="Integrase-like_cat_sf"/>
</dbReference>
<dbReference type="PANTHER" id="PTHR30349:SF41">
    <property type="entry name" value="INTEGRASE_RECOMBINASE PROTEIN MJ0367-RELATED"/>
    <property type="match status" value="1"/>
</dbReference>
<evidence type="ECO:0000256" key="3">
    <source>
        <dbReference type="ARBA" id="ARBA00023172"/>
    </source>
</evidence>
<dbReference type="GO" id="GO:0015074">
    <property type="term" value="P:DNA integration"/>
    <property type="evidence" value="ECO:0007669"/>
    <property type="project" value="InterPro"/>
</dbReference>
<dbReference type="CDD" id="cd00397">
    <property type="entry name" value="DNA_BRE_C"/>
    <property type="match status" value="1"/>
</dbReference>
<evidence type="ECO:0000259" key="4">
    <source>
        <dbReference type="PROSITE" id="PS51898"/>
    </source>
</evidence>
<dbReference type="EMBL" id="CTRP01000012">
    <property type="protein sequence ID" value="CQR73272.1"/>
    <property type="molecule type" value="Genomic_DNA"/>
</dbReference>
<comment type="similarity">
    <text evidence="1">Belongs to the 'phage' integrase family.</text>
</comment>
<dbReference type="SUPFAM" id="SSF56349">
    <property type="entry name" value="DNA breaking-rejoining enzymes"/>
    <property type="match status" value="1"/>
</dbReference>
<dbReference type="Pfam" id="PF00589">
    <property type="entry name" value="Phage_integrase"/>
    <property type="match status" value="1"/>
</dbReference>
<protein>
    <recommendedName>
        <fullName evidence="4">Tyr recombinase domain-containing protein</fullName>
    </recommendedName>
</protein>
<dbReference type="PANTHER" id="PTHR30349">
    <property type="entry name" value="PHAGE INTEGRASE-RELATED"/>
    <property type="match status" value="1"/>
</dbReference>
<dbReference type="RefSeq" id="WP_021168059.1">
    <property type="nucleotide sequence ID" value="NZ_CTRP01000012.1"/>
</dbReference>
<keyword evidence="2" id="KW-0238">DNA-binding</keyword>
<keyword evidence="3" id="KW-0233">DNA recombination</keyword>
<evidence type="ECO:0000313" key="6">
    <source>
        <dbReference type="Proteomes" id="UP000049855"/>
    </source>
</evidence>
<gene>
    <name evidence="5" type="ORF">SpAn4DRAFT_2504</name>
</gene>
<feature type="domain" description="Tyr recombinase" evidence="4">
    <location>
        <begin position="120"/>
        <end position="307"/>
    </location>
</feature>
<proteinExistence type="inferred from homology"/>
<evidence type="ECO:0000313" key="5">
    <source>
        <dbReference type="EMBL" id="CQR73272.1"/>
    </source>
</evidence>
<dbReference type="InterPro" id="IPR050090">
    <property type="entry name" value="Tyrosine_recombinase_XerCD"/>
</dbReference>
<dbReference type="GO" id="GO:0003677">
    <property type="term" value="F:DNA binding"/>
    <property type="evidence" value="ECO:0007669"/>
    <property type="project" value="UniProtKB-KW"/>
</dbReference>
<dbReference type="Proteomes" id="UP000049855">
    <property type="component" value="Unassembled WGS sequence"/>
</dbReference>
<dbReference type="InterPro" id="IPR011010">
    <property type="entry name" value="DNA_brk_join_enz"/>
</dbReference>
<organism evidence="5 6">
    <name type="scientific">Sporomusa ovata</name>
    <dbReference type="NCBI Taxonomy" id="2378"/>
    <lineage>
        <taxon>Bacteria</taxon>
        <taxon>Bacillati</taxon>
        <taxon>Bacillota</taxon>
        <taxon>Negativicutes</taxon>
        <taxon>Selenomonadales</taxon>
        <taxon>Sporomusaceae</taxon>
        <taxon>Sporomusa</taxon>
    </lineage>
</organism>
<keyword evidence="6" id="KW-1185">Reference proteome</keyword>
<evidence type="ECO:0000256" key="2">
    <source>
        <dbReference type="ARBA" id="ARBA00023125"/>
    </source>
</evidence>
<name>A0A0U1L0T3_9FIRM</name>
<dbReference type="AlphaFoldDB" id="A0A0U1L0T3"/>
<evidence type="ECO:0000256" key="1">
    <source>
        <dbReference type="ARBA" id="ARBA00008857"/>
    </source>
</evidence>
<dbReference type="Gene3D" id="1.10.443.10">
    <property type="entry name" value="Intergrase catalytic core"/>
    <property type="match status" value="1"/>
</dbReference>